<dbReference type="Pfam" id="PF24659">
    <property type="entry name" value="DUF7648"/>
    <property type="match status" value="1"/>
</dbReference>
<feature type="compositionally biased region" description="Basic and acidic residues" evidence="6">
    <location>
        <begin position="512"/>
        <end position="536"/>
    </location>
</feature>
<keyword evidence="5" id="KW-0539">Nucleus</keyword>
<proteinExistence type="predicted"/>
<reference evidence="8" key="1">
    <citation type="submission" date="2014-09" db="EMBL/GenBank/DDBJ databases">
        <authorList>
            <person name="Magalhaes I.L.F."/>
            <person name="Oliveira U."/>
            <person name="Santos F.R."/>
            <person name="Vidigal T.H.D.A."/>
            <person name="Brescovit A.D."/>
            <person name="Santos A.J."/>
        </authorList>
    </citation>
    <scope>NUCLEOTIDE SEQUENCE</scope>
    <source>
        <tissue evidence="8">Shoot tissue taken approximately 20 cm above the soil surface</tissue>
    </source>
</reference>
<feature type="region of interest" description="Disordered" evidence="6">
    <location>
        <begin position="218"/>
        <end position="243"/>
    </location>
</feature>
<name>A0A0A9D1C4_ARUDO</name>
<dbReference type="InterPro" id="IPR056065">
    <property type="entry name" value="DUF7648"/>
</dbReference>
<dbReference type="Gene3D" id="3.30.40.10">
    <property type="entry name" value="Zinc/RING finger domain, C3HC4 (zinc finger)"/>
    <property type="match status" value="1"/>
</dbReference>
<dbReference type="InterPro" id="IPR011011">
    <property type="entry name" value="Znf_FYVE_PHD"/>
</dbReference>
<keyword evidence="4" id="KW-0862">Zinc</keyword>
<feature type="compositionally biased region" description="Polar residues" evidence="6">
    <location>
        <begin position="627"/>
        <end position="648"/>
    </location>
</feature>
<evidence type="ECO:0000259" key="7">
    <source>
        <dbReference type="SMART" id="SM00249"/>
    </source>
</evidence>
<accession>A0A0A9D1C4</accession>
<keyword evidence="2" id="KW-0479">Metal-binding</keyword>
<dbReference type="InterPro" id="IPR001965">
    <property type="entry name" value="Znf_PHD"/>
</dbReference>
<feature type="compositionally biased region" description="Low complexity" evidence="6">
    <location>
        <begin position="929"/>
        <end position="943"/>
    </location>
</feature>
<feature type="domain" description="Zinc finger PHD-type" evidence="7">
    <location>
        <begin position="45"/>
        <end position="88"/>
    </location>
</feature>
<feature type="region of interest" description="Disordered" evidence="6">
    <location>
        <begin position="504"/>
        <end position="648"/>
    </location>
</feature>
<sequence length="976" mass="106846">MKGGRLHRLEPQVHLVAATAPAPAPAPAPFPASTDDWVDGSWTVDCSCGVTFDDGEEMVSCDECNVWVHTRCARYVRGVHTFSCHKCRSKRAPSSADEAEVAELLAELSTHRPPQLYRRWAEVPLPSRVHVHGLPGGGDAALFRGAPAFSAALWRCTGYVPKRFGFRYCEFPSWADDKDNGADALFALAREKRRGRTEAVPIVGAEPNEKHYIRSLSCRGKKSDGGQHTAPPLTEAKKREPDTWEDGCLQREGRAMPDAVPGDHYAKTNMVSSDLQAVYTKKKMEESLERSGEKKCPEEIPGMLNQDEQKESLKLEASGIRTTSSVAEQELHSEFVGSEISMYKQQAEGNHNAGLKSGTMNSVHAGPNKMHDLQGLHKLSNQTSNLQDVAGVPNLQIVQSKSHIIKMEPSSRENEIADAVQLVSDGHKSDKQVLGDTAGFSTVQKNASKLTYASACCEHPKSETENPMHTVAEHPNSLSGVAKICKSFSGSISIPCELSHSLVSKEPSSARSTDRLTKKELVSPTDSKHDSAKFSEESSQELTRCSEKVQLKGSLPSAPKSSQASKTYVSTVKPRLPVSKEQSQKTATTGSASARSLHGEVPPLQSRNKAVPSNSSQRKDKVHQRTIHVTQEGSNNSTSAELRASDSTASLSDEQLALLLHQQLNSSPRVPRVPRCHQASGTQMLHQTGASVFSKRSSAHGGRDYGTVLKKRNREDVLKDSEDTKRTEKTSFIERRQRDSSAEHVSSVKDSCRFAENIASEQINRGVCSTGANTGLAQDDLMDSSVSRSLPGLIGEVISKNRNVTYGELCNAIHENFRDLWKPNEEDCSYSSYFNAINDCLRKRGEWAHLIDQAPNTISNKRRKGGSDSLLADVLEADNMRSGPERDSEEGSADLHQEALPRGKRKARKCRRLELKGRRVRDTRKRSSIDSSSEDAAATLSDSSSDRNDTPMDGVNRDDNSVAPRTGGHMEAKSAD</sequence>
<comment type="subcellular location">
    <subcellularLocation>
        <location evidence="1">Nucleus</location>
    </subcellularLocation>
</comment>
<dbReference type="GO" id="GO:0005634">
    <property type="term" value="C:nucleus"/>
    <property type="evidence" value="ECO:0007669"/>
    <property type="project" value="UniProtKB-SubCell"/>
</dbReference>
<dbReference type="EMBL" id="GBRH01218445">
    <property type="protein sequence ID" value="JAD79450.1"/>
    <property type="molecule type" value="Transcribed_RNA"/>
</dbReference>
<organism evidence="8">
    <name type="scientific">Arundo donax</name>
    <name type="common">Giant reed</name>
    <name type="synonym">Donax arundinaceus</name>
    <dbReference type="NCBI Taxonomy" id="35708"/>
    <lineage>
        <taxon>Eukaryota</taxon>
        <taxon>Viridiplantae</taxon>
        <taxon>Streptophyta</taxon>
        <taxon>Embryophyta</taxon>
        <taxon>Tracheophyta</taxon>
        <taxon>Spermatophyta</taxon>
        <taxon>Magnoliopsida</taxon>
        <taxon>Liliopsida</taxon>
        <taxon>Poales</taxon>
        <taxon>Poaceae</taxon>
        <taxon>PACMAD clade</taxon>
        <taxon>Arundinoideae</taxon>
        <taxon>Arundineae</taxon>
        <taxon>Arundo</taxon>
    </lineage>
</organism>
<feature type="compositionally biased region" description="Basic and acidic residues" evidence="6">
    <location>
        <begin position="944"/>
        <end position="960"/>
    </location>
</feature>
<keyword evidence="3" id="KW-0863">Zinc-finger</keyword>
<dbReference type="PANTHER" id="PTHR14571">
    <property type="entry name" value="HISTONE-LYSINE N-METHYLTRANSFERASE SET-26-RELATED"/>
    <property type="match status" value="1"/>
</dbReference>
<feature type="compositionally biased region" description="Polar residues" evidence="6">
    <location>
        <begin position="580"/>
        <end position="594"/>
    </location>
</feature>
<feature type="compositionally biased region" description="Polar residues" evidence="6">
    <location>
        <begin position="605"/>
        <end position="616"/>
    </location>
</feature>
<feature type="compositionally biased region" description="Polar residues" evidence="6">
    <location>
        <begin position="559"/>
        <end position="570"/>
    </location>
</feature>
<evidence type="ECO:0000256" key="2">
    <source>
        <dbReference type="ARBA" id="ARBA00022723"/>
    </source>
</evidence>
<evidence type="ECO:0000313" key="8">
    <source>
        <dbReference type="EMBL" id="JAD79450.1"/>
    </source>
</evidence>
<evidence type="ECO:0000256" key="6">
    <source>
        <dbReference type="SAM" id="MobiDB-lite"/>
    </source>
</evidence>
<feature type="region of interest" description="Disordered" evidence="6">
    <location>
        <begin position="880"/>
        <end position="976"/>
    </location>
</feature>
<dbReference type="AlphaFoldDB" id="A0A0A9D1C4"/>
<dbReference type="GO" id="GO:0008270">
    <property type="term" value="F:zinc ion binding"/>
    <property type="evidence" value="ECO:0007669"/>
    <property type="project" value="UniProtKB-KW"/>
</dbReference>
<dbReference type="SMART" id="SM00249">
    <property type="entry name" value="PHD"/>
    <property type="match status" value="1"/>
</dbReference>
<evidence type="ECO:0000256" key="1">
    <source>
        <dbReference type="ARBA" id="ARBA00004123"/>
    </source>
</evidence>
<protein>
    <recommendedName>
        <fullName evidence="7">Zinc finger PHD-type domain-containing protein</fullName>
    </recommendedName>
</protein>
<feature type="compositionally biased region" description="Basic residues" evidence="6">
    <location>
        <begin position="902"/>
        <end position="911"/>
    </location>
</feature>
<dbReference type="PANTHER" id="PTHR14571:SF9">
    <property type="entry name" value="HISTONE-LYSINE N-METHYLTRANSFERASE SET-26-RELATED"/>
    <property type="match status" value="1"/>
</dbReference>
<dbReference type="PROSITE" id="PS01359">
    <property type="entry name" value="ZF_PHD_1"/>
    <property type="match status" value="1"/>
</dbReference>
<dbReference type="InterPro" id="IPR013083">
    <property type="entry name" value="Znf_RING/FYVE/PHD"/>
</dbReference>
<evidence type="ECO:0000256" key="5">
    <source>
        <dbReference type="ARBA" id="ARBA00023242"/>
    </source>
</evidence>
<dbReference type="InterPro" id="IPR019786">
    <property type="entry name" value="Zinc_finger_PHD-type_CS"/>
</dbReference>
<dbReference type="SUPFAM" id="SSF57903">
    <property type="entry name" value="FYVE/PHD zinc finger"/>
    <property type="match status" value="1"/>
</dbReference>
<reference evidence="8" key="2">
    <citation type="journal article" date="2015" name="Data Brief">
        <title>Shoot transcriptome of the giant reed, Arundo donax.</title>
        <authorList>
            <person name="Barrero R.A."/>
            <person name="Guerrero F.D."/>
            <person name="Moolhuijzen P."/>
            <person name="Goolsby J.A."/>
            <person name="Tidwell J."/>
            <person name="Bellgard S.E."/>
            <person name="Bellgard M.I."/>
        </authorList>
    </citation>
    <scope>NUCLEOTIDE SEQUENCE</scope>
    <source>
        <tissue evidence="8">Shoot tissue taken approximately 20 cm above the soil surface</tissue>
    </source>
</reference>
<feature type="region of interest" description="Disordered" evidence="6">
    <location>
        <begin position="718"/>
        <end position="738"/>
    </location>
</feature>
<evidence type="ECO:0000256" key="3">
    <source>
        <dbReference type="ARBA" id="ARBA00022771"/>
    </source>
</evidence>
<evidence type="ECO:0000256" key="4">
    <source>
        <dbReference type="ARBA" id="ARBA00022833"/>
    </source>
</evidence>